<sequence length="72" mass="8198">MSWLLRTIKRFNGIPESYSGEFGGEEWVYNKNSGWTWLMGIMITNLMNSMMITTIKTSYESPSGVDKGPRGN</sequence>
<comment type="caution">
    <text evidence="1">The sequence shown here is derived from an EMBL/GenBank/DDBJ whole genome shotgun (WGS) entry which is preliminary data.</text>
</comment>
<evidence type="ECO:0000313" key="1">
    <source>
        <dbReference type="EMBL" id="KAL2809891.1"/>
    </source>
</evidence>
<dbReference type="Proteomes" id="UP001610334">
    <property type="component" value="Unassembled WGS sequence"/>
</dbReference>
<gene>
    <name evidence="1" type="ORF">BJX63DRAFT_403719</name>
</gene>
<keyword evidence="2" id="KW-1185">Reference proteome</keyword>
<proteinExistence type="predicted"/>
<reference evidence="1 2" key="1">
    <citation type="submission" date="2024-07" db="EMBL/GenBank/DDBJ databases">
        <title>Section-level genome sequencing and comparative genomics of Aspergillus sections Usti and Cavernicolus.</title>
        <authorList>
            <consortium name="Lawrence Berkeley National Laboratory"/>
            <person name="Nybo J.L."/>
            <person name="Vesth T.C."/>
            <person name="Theobald S."/>
            <person name="Frisvad J.C."/>
            <person name="Larsen T.O."/>
            <person name="Kjaerboelling I."/>
            <person name="Rothschild-Mancinelli K."/>
            <person name="Lyhne E.K."/>
            <person name="Kogle M.E."/>
            <person name="Barry K."/>
            <person name="Clum A."/>
            <person name="Na H."/>
            <person name="Ledsgaard L."/>
            <person name="Lin J."/>
            <person name="Lipzen A."/>
            <person name="Kuo A."/>
            <person name="Riley R."/>
            <person name="Mondo S."/>
            <person name="Labutti K."/>
            <person name="Haridas S."/>
            <person name="Pangalinan J."/>
            <person name="Salamov A.A."/>
            <person name="Simmons B.A."/>
            <person name="Magnuson J.K."/>
            <person name="Chen J."/>
            <person name="Drula E."/>
            <person name="Henrissat B."/>
            <person name="Wiebenga A."/>
            <person name="Lubbers R.J."/>
            <person name="Gomes A.C."/>
            <person name="Makela M.R."/>
            <person name="Stajich J."/>
            <person name="Grigoriev I.V."/>
            <person name="Mortensen U.H."/>
            <person name="De Vries R.P."/>
            <person name="Baker S.E."/>
            <person name="Andersen M.R."/>
        </authorList>
    </citation>
    <scope>NUCLEOTIDE SEQUENCE [LARGE SCALE GENOMIC DNA]</scope>
    <source>
        <strain evidence="1 2">CBS 588.65</strain>
    </source>
</reference>
<protein>
    <submittedName>
        <fullName evidence="1">Uncharacterized protein</fullName>
    </submittedName>
</protein>
<organism evidence="1 2">
    <name type="scientific">Aspergillus granulosus</name>
    <dbReference type="NCBI Taxonomy" id="176169"/>
    <lineage>
        <taxon>Eukaryota</taxon>
        <taxon>Fungi</taxon>
        <taxon>Dikarya</taxon>
        <taxon>Ascomycota</taxon>
        <taxon>Pezizomycotina</taxon>
        <taxon>Eurotiomycetes</taxon>
        <taxon>Eurotiomycetidae</taxon>
        <taxon>Eurotiales</taxon>
        <taxon>Aspergillaceae</taxon>
        <taxon>Aspergillus</taxon>
        <taxon>Aspergillus subgen. Nidulantes</taxon>
    </lineage>
</organism>
<dbReference type="EMBL" id="JBFXLT010000080">
    <property type="protein sequence ID" value="KAL2809891.1"/>
    <property type="molecule type" value="Genomic_DNA"/>
</dbReference>
<evidence type="ECO:0000313" key="2">
    <source>
        <dbReference type="Proteomes" id="UP001610334"/>
    </source>
</evidence>
<accession>A0ABR4H3B9</accession>
<name>A0ABR4H3B9_9EURO</name>